<organism evidence="1 2">
    <name type="scientific">Candidatus Electronema aureum</name>
    <dbReference type="NCBI Taxonomy" id="2005002"/>
    <lineage>
        <taxon>Bacteria</taxon>
        <taxon>Pseudomonadati</taxon>
        <taxon>Thermodesulfobacteriota</taxon>
        <taxon>Desulfobulbia</taxon>
        <taxon>Desulfobulbales</taxon>
        <taxon>Desulfobulbaceae</taxon>
        <taxon>Candidatus Electronema</taxon>
    </lineage>
</organism>
<evidence type="ECO:0008006" key="3">
    <source>
        <dbReference type="Google" id="ProtNLM"/>
    </source>
</evidence>
<accession>A0A521G2T7</accession>
<dbReference type="AlphaFoldDB" id="A0A521G2T7"/>
<protein>
    <recommendedName>
        <fullName evidence="3">B12-binding domain-containing radical SAM protein</fullName>
    </recommendedName>
</protein>
<gene>
    <name evidence="1" type="ORF">CDV28_10874</name>
</gene>
<dbReference type="Proteomes" id="UP000316238">
    <property type="component" value="Unassembled WGS sequence"/>
</dbReference>
<evidence type="ECO:0000313" key="2">
    <source>
        <dbReference type="Proteomes" id="UP000316238"/>
    </source>
</evidence>
<reference evidence="1" key="1">
    <citation type="submission" date="2017-07" db="EMBL/GenBank/DDBJ databases">
        <title>The cable genome - Insights into the physiology and evolution of filamentous bacteria capable of sulfide oxidation via long distance electron transfer.</title>
        <authorList>
            <person name="Thorup C."/>
            <person name="Bjerg J.T."/>
            <person name="Schreiber L."/>
            <person name="Nielsen L.P."/>
            <person name="Kjeldsen K.U."/>
            <person name="Boesen T."/>
            <person name="Boggild A."/>
            <person name="Meysman F."/>
            <person name="Geelhoed J."/>
            <person name="Schramm A."/>
        </authorList>
    </citation>
    <scope>NUCLEOTIDE SEQUENCE [LARGE SCALE GENOMIC DNA]</scope>
    <source>
        <strain evidence="1">GS</strain>
    </source>
</reference>
<evidence type="ECO:0000313" key="1">
    <source>
        <dbReference type="EMBL" id="TAA75335.1"/>
    </source>
</evidence>
<keyword evidence="2" id="KW-1185">Reference proteome</keyword>
<sequence>MNTALSLDSILPLVRKPGRYIGGELHAARPDYATVDLAFALIFPDLYEIGISHQGLQILYQMEKLQHPLTRK</sequence>
<comment type="caution">
    <text evidence="1">The sequence shown here is derived from an EMBL/GenBank/DDBJ whole genome shotgun (WGS) entry which is preliminary data.</text>
</comment>
<dbReference type="EMBL" id="NQJD01000008">
    <property type="protein sequence ID" value="TAA75335.1"/>
    <property type="molecule type" value="Genomic_DNA"/>
</dbReference>
<proteinExistence type="predicted"/>
<name>A0A521G2T7_9BACT</name>